<dbReference type="Gene3D" id="3.40.630.30">
    <property type="match status" value="1"/>
</dbReference>
<evidence type="ECO:0000313" key="3">
    <source>
        <dbReference type="Proteomes" id="UP001500363"/>
    </source>
</evidence>
<feature type="domain" description="N-acetyltransferase" evidence="1">
    <location>
        <begin position="5"/>
        <end position="180"/>
    </location>
</feature>
<dbReference type="CDD" id="cd04301">
    <property type="entry name" value="NAT_SF"/>
    <property type="match status" value="1"/>
</dbReference>
<gene>
    <name evidence="2" type="ORF">GCM10009741_66860</name>
</gene>
<name>A0ABN2C563_9ACTN</name>
<evidence type="ECO:0000259" key="1">
    <source>
        <dbReference type="PROSITE" id="PS51186"/>
    </source>
</evidence>
<dbReference type="EMBL" id="BAAANC010000004">
    <property type="protein sequence ID" value="GAA1552958.1"/>
    <property type="molecule type" value="Genomic_DNA"/>
</dbReference>
<comment type="caution">
    <text evidence="2">The sequence shown here is derived from an EMBL/GenBank/DDBJ whole genome shotgun (WGS) entry which is preliminary data.</text>
</comment>
<keyword evidence="3" id="KW-1185">Reference proteome</keyword>
<dbReference type="InterPro" id="IPR000182">
    <property type="entry name" value="GNAT_dom"/>
</dbReference>
<dbReference type="Pfam" id="PF00583">
    <property type="entry name" value="Acetyltransf_1"/>
    <property type="match status" value="1"/>
</dbReference>
<proteinExistence type="predicted"/>
<protein>
    <submittedName>
        <fullName evidence="2">GNAT family N-acetyltransferase</fullName>
    </submittedName>
</protein>
<reference evidence="2 3" key="1">
    <citation type="journal article" date="2019" name="Int. J. Syst. Evol. Microbiol.">
        <title>The Global Catalogue of Microorganisms (GCM) 10K type strain sequencing project: providing services to taxonomists for standard genome sequencing and annotation.</title>
        <authorList>
            <consortium name="The Broad Institute Genomics Platform"/>
            <consortium name="The Broad Institute Genome Sequencing Center for Infectious Disease"/>
            <person name="Wu L."/>
            <person name="Ma J."/>
        </authorList>
    </citation>
    <scope>NUCLEOTIDE SEQUENCE [LARGE SCALE GENOMIC DNA]</scope>
    <source>
        <strain evidence="2 3">JCM 14303</strain>
    </source>
</reference>
<organism evidence="2 3">
    <name type="scientific">Kribbella lupini</name>
    <dbReference type="NCBI Taxonomy" id="291602"/>
    <lineage>
        <taxon>Bacteria</taxon>
        <taxon>Bacillati</taxon>
        <taxon>Actinomycetota</taxon>
        <taxon>Actinomycetes</taxon>
        <taxon>Propionibacteriales</taxon>
        <taxon>Kribbellaceae</taxon>
        <taxon>Kribbella</taxon>
    </lineage>
</organism>
<dbReference type="SUPFAM" id="SSF55729">
    <property type="entry name" value="Acyl-CoA N-acyltransferases (Nat)"/>
    <property type="match status" value="2"/>
</dbReference>
<dbReference type="RefSeq" id="WP_344181450.1">
    <property type="nucleotide sequence ID" value="NZ_BAAANC010000004.1"/>
</dbReference>
<accession>A0ABN2C563</accession>
<evidence type="ECO:0000313" key="2">
    <source>
        <dbReference type="EMBL" id="GAA1552958.1"/>
    </source>
</evidence>
<dbReference type="InterPro" id="IPR016181">
    <property type="entry name" value="Acyl_CoA_acyltransferase"/>
</dbReference>
<dbReference type="PROSITE" id="PS51186">
    <property type="entry name" value="GNAT"/>
    <property type="match status" value="1"/>
</dbReference>
<dbReference type="Proteomes" id="UP001500363">
    <property type="component" value="Unassembled WGS sequence"/>
</dbReference>
<sequence length="354" mass="38892">MNTPEQVDPHDAAAFDAWYDVFSVADDDGRPYAVGWTREELRVGLTEPDPYRDRELWALRDDSGAIAGTMVLDIPLTDNTFRLGAGIAVRADARRRGYGRTLGRVLDERAAELDRSVVATQLEVPLAPPGIAGVDPQGVEGPTAGQAFATALGFSVANFEVHRILELPLADAVLDELAAEAAERHQGYELRSWRNRCPDDLVDAFAALLSTFLDEAPTGDLELEAEHWDAARIRQVEQQNVTQGRSSWTTVAIAPDGTLAGHTELVVGRHDPGKVLQWGTLVSPAHRGHRLGLGLKARNHRELQRTHDEPLVAHTWNGEENTAMNAVNAKLGFRPVERHEEWQKFVGARTLAGH</sequence>